<dbReference type="KEGG" id="lga:LGAS_0966"/>
<dbReference type="PANTHER" id="PTHR43479:SF7">
    <property type="entry name" value="TETR-FAMILY TRANSCRIPTIONAL REGULATOR"/>
    <property type="match status" value="1"/>
</dbReference>
<name>A0A805ZHF6_LACGA</name>
<dbReference type="GO" id="GO:0003677">
    <property type="term" value="F:DNA binding"/>
    <property type="evidence" value="ECO:0007669"/>
    <property type="project" value="UniProtKB-UniRule"/>
</dbReference>
<evidence type="ECO:0000313" key="5">
    <source>
        <dbReference type="Proteomes" id="UP000000664"/>
    </source>
</evidence>
<dbReference type="SMR" id="A0A805ZHF6"/>
<proteinExistence type="predicted"/>
<sequence length="195" mass="22694">MECCILNKYHKKSKKTDQIIESALLKLMDSSDLNKITMNELADMANINRVTIYRHFNDKWAIIEQIEARLFTALKKPHQKMLDQLALKSDNGIEYLTNFLQVFKDNLVTIRILISSHGDLSFSTKLMDHLLEMEGLSHSLMHLQANNDLQELFSYYSISALIGIIRFWTIHPNYSAKEMATFFFKMRNGELTKLS</sequence>
<gene>
    <name evidence="4" type="ordered locus">LGAS_0966</name>
</gene>
<evidence type="ECO:0000259" key="3">
    <source>
        <dbReference type="PROSITE" id="PS50977"/>
    </source>
</evidence>
<dbReference type="Gene3D" id="1.10.357.10">
    <property type="entry name" value="Tetracycline Repressor, domain 2"/>
    <property type="match status" value="1"/>
</dbReference>
<accession>A0A805ZHF6</accession>
<evidence type="ECO:0000256" key="2">
    <source>
        <dbReference type="PROSITE-ProRule" id="PRU00335"/>
    </source>
</evidence>
<dbReference type="InterPro" id="IPR009057">
    <property type="entry name" value="Homeodomain-like_sf"/>
</dbReference>
<evidence type="ECO:0000256" key="1">
    <source>
        <dbReference type="ARBA" id="ARBA00023125"/>
    </source>
</evidence>
<feature type="DNA-binding region" description="H-T-H motif" evidence="2">
    <location>
        <begin position="37"/>
        <end position="56"/>
    </location>
</feature>
<dbReference type="Pfam" id="PF14278">
    <property type="entry name" value="TetR_C_8"/>
    <property type="match status" value="1"/>
</dbReference>
<keyword evidence="1 2" id="KW-0238">DNA-binding</keyword>
<dbReference type="AlphaFoldDB" id="A0A805ZHF6"/>
<evidence type="ECO:0000313" key="4">
    <source>
        <dbReference type="EMBL" id="ABJ60350.1"/>
    </source>
</evidence>
<dbReference type="Proteomes" id="UP000000664">
    <property type="component" value="Chromosome"/>
</dbReference>
<reference evidence="4 5" key="1">
    <citation type="journal article" date="2006" name="Proc. Natl. Acad. Sci. U.S.A.">
        <title>Comparative genomics of the lactic acid bacteria.</title>
        <authorList>
            <person name="Makarova K."/>
            <person name="Slesarev A."/>
            <person name="Wolf Y."/>
            <person name="Sorokin A."/>
            <person name="Mirkin B."/>
            <person name="Koonin E."/>
            <person name="Pavlov A."/>
            <person name="Pavlova N."/>
            <person name="Karamychev V."/>
            <person name="Polouchine N."/>
            <person name="Shakhova V."/>
            <person name="Grigoriev I."/>
            <person name="Lou Y."/>
            <person name="Rohksar D."/>
            <person name="Lucas S."/>
            <person name="Huang K."/>
            <person name="Goodstein D.M."/>
            <person name="Hawkins T."/>
            <person name="Plengvidhya V."/>
            <person name="Welker D."/>
            <person name="Hughes J."/>
            <person name="Goh Y."/>
            <person name="Benson A."/>
            <person name="Baldwin K."/>
            <person name="Lee J.H."/>
            <person name="Diaz-Muniz I."/>
            <person name="Dosti B."/>
            <person name="Smeianov V."/>
            <person name="Wechter W."/>
            <person name="Barabote R."/>
            <person name="Lorca G."/>
            <person name="Altermann E."/>
            <person name="Barrangou R."/>
            <person name="Ganesan B."/>
            <person name="Xie Y."/>
            <person name="Rawsthorne H."/>
            <person name="Tamir D."/>
            <person name="Parker C."/>
            <person name="Breidt F."/>
            <person name="Broadbent J."/>
            <person name="Hutkins R."/>
            <person name="O'Sullivan D."/>
            <person name="Steele J."/>
            <person name="Unlu G."/>
            <person name="Saier M."/>
            <person name="Klaenhammer T."/>
            <person name="Richardson P."/>
            <person name="Kozyavkin S."/>
            <person name="Weimer B."/>
            <person name="Mills D."/>
        </authorList>
    </citation>
    <scope>NUCLEOTIDE SEQUENCE [LARGE SCALE GENOMIC DNA]</scope>
    <source>
        <strain evidence="5">ATCC 33323 / DSM 20243 / BCRC 14619 / CIP 102991 / JCM 1131 / KCTC 3163 / NCIMB 11718 / NCTC 13722 / AM63</strain>
    </source>
</reference>
<dbReference type="InterPro" id="IPR050624">
    <property type="entry name" value="HTH-type_Tx_Regulator"/>
</dbReference>
<dbReference type="PROSITE" id="PS50977">
    <property type="entry name" value="HTH_TETR_2"/>
    <property type="match status" value="1"/>
</dbReference>
<dbReference type="InterPro" id="IPR001647">
    <property type="entry name" value="HTH_TetR"/>
</dbReference>
<feature type="domain" description="HTH tetR-type" evidence="3">
    <location>
        <begin position="14"/>
        <end position="74"/>
    </location>
</feature>
<dbReference type="SUPFAM" id="SSF46689">
    <property type="entry name" value="Homeodomain-like"/>
    <property type="match status" value="1"/>
</dbReference>
<dbReference type="Pfam" id="PF00440">
    <property type="entry name" value="TetR_N"/>
    <property type="match status" value="1"/>
</dbReference>
<organism evidence="4 5">
    <name type="scientific">Lactobacillus gasseri (strain ATCC 33323 / DSM 20243 / BCRC 14619 / CIP 102991 / JCM 1131 / KCTC 3163 / NCIMB 11718 / NCTC 13722 / AM63)</name>
    <dbReference type="NCBI Taxonomy" id="324831"/>
    <lineage>
        <taxon>Bacteria</taxon>
        <taxon>Bacillati</taxon>
        <taxon>Bacillota</taxon>
        <taxon>Bacilli</taxon>
        <taxon>Lactobacillales</taxon>
        <taxon>Lactobacillaceae</taxon>
        <taxon>Lactobacillus</taxon>
    </lineage>
</organism>
<protein>
    <submittedName>
        <fullName evidence="4">Transcriptional regulator, TetR family</fullName>
    </submittedName>
</protein>
<dbReference type="PANTHER" id="PTHR43479">
    <property type="entry name" value="ACREF/ENVCD OPERON REPRESSOR-RELATED"/>
    <property type="match status" value="1"/>
</dbReference>
<dbReference type="EMBL" id="CP000413">
    <property type="protein sequence ID" value="ABJ60350.1"/>
    <property type="molecule type" value="Genomic_DNA"/>
</dbReference>
<dbReference type="InterPro" id="IPR039532">
    <property type="entry name" value="TetR_C_Firmicutes"/>
</dbReference>